<evidence type="ECO:0000256" key="9">
    <source>
        <dbReference type="ARBA" id="ARBA00029447"/>
    </source>
</evidence>
<keyword evidence="3" id="KW-0145">Chemotaxis</keyword>
<keyword evidence="7 11" id="KW-0472">Membrane</keyword>
<evidence type="ECO:0000256" key="3">
    <source>
        <dbReference type="ARBA" id="ARBA00022500"/>
    </source>
</evidence>
<dbReference type="InterPro" id="IPR004089">
    <property type="entry name" value="MCPsignal_dom"/>
</dbReference>
<dbReference type="Gene3D" id="1.10.287.950">
    <property type="entry name" value="Methyl-accepting chemotaxis protein"/>
    <property type="match status" value="1"/>
</dbReference>
<evidence type="ECO:0000313" key="15">
    <source>
        <dbReference type="EMBL" id="QPG59583.1"/>
    </source>
</evidence>
<dbReference type="EMBL" id="CP045503">
    <property type="protein sequence ID" value="QPG59583.1"/>
    <property type="molecule type" value="Genomic_DNA"/>
</dbReference>
<organism evidence="15 16">
    <name type="scientific">Shewanella eurypsychrophilus</name>
    <dbReference type="NCBI Taxonomy" id="2593656"/>
    <lineage>
        <taxon>Bacteria</taxon>
        <taxon>Pseudomonadati</taxon>
        <taxon>Pseudomonadota</taxon>
        <taxon>Gammaproteobacteria</taxon>
        <taxon>Alteromonadales</taxon>
        <taxon>Shewanellaceae</taxon>
        <taxon>Shewanella</taxon>
    </lineage>
</organism>
<evidence type="ECO:0000256" key="1">
    <source>
        <dbReference type="ARBA" id="ARBA00004429"/>
    </source>
</evidence>
<comment type="similarity">
    <text evidence="9">Belongs to the methyl-accepting chemotaxis (MCP) protein family.</text>
</comment>
<dbReference type="SUPFAM" id="SSF58104">
    <property type="entry name" value="Methyl-accepting chemotaxis protein (MCP) signaling domain"/>
    <property type="match status" value="1"/>
</dbReference>
<dbReference type="InterPro" id="IPR033479">
    <property type="entry name" value="dCache_1"/>
</dbReference>
<proteinExistence type="inferred from homology"/>
<dbReference type="PANTHER" id="PTHR32089">
    <property type="entry name" value="METHYL-ACCEPTING CHEMOTAXIS PROTEIN MCPB"/>
    <property type="match status" value="1"/>
</dbReference>
<keyword evidence="6 11" id="KW-1133">Transmembrane helix</keyword>
<dbReference type="CDD" id="cd06225">
    <property type="entry name" value="HAMP"/>
    <property type="match status" value="1"/>
</dbReference>
<dbReference type="PROSITE" id="PS50885">
    <property type="entry name" value="HAMP"/>
    <property type="match status" value="1"/>
</dbReference>
<gene>
    <name evidence="15" type="ORF">FM038_021005</name>
</gene>
<dbReference type="SUPFAM" id="SSF103190">
    <property type="entry name" value="Sensory domain-like"/>
    <property type="match status" value="1"/>
</dbReference>
<dbReference type="Pfam" id="PF02743">
    <property type="entry name" value="dCache_1"/>
    <property type="match status" value="1"/>
</dbReference>
<evidence type="ECO:0000313" key="16">
    <source>
        <dbReference type="Proteomes" id="UP000316416"/>
    </source>
</evidence>
<dbReference type="Pfam" id="PF00015">
    <property type="entry name" value="MCPsignal"/>
    <property type="match status" value="1"/>
</dbReference>
<keyword evidence="8 10" id="KW-0807">Transducer</keyword>
<keyword evidence="5 11" id="KW-0812">Transmembrane</keyword>
<accession>A0ABX6VAN2</accession>
<dbReference type="PANTHER" id="PTHR32089:SF117">
    <property type="entry name" value="METHYL ACCEPTING SENSORY TRANSDUCER WITH CACHE_1 SMALL MOLECULE BINDING DOMAIN"/>
    <property type="match status" value="1"/>
</dbReference>
<evidence type="ECO:0000256" key="11">
    <source>
        <dbReference type="SAM" id="Phobius"/>
    </source>
</evidence>
<evidence type="ECO:0000256" key="8">
    <source>
        <dbReference type="ARBA" id="ARBA00023224"/>
    </source>
</evidence>
<protein>
    <submittedName>
        <fullName evidence="15">Methyl-accepting chemotaxis protein</fullName>
    </submittedName>
</protein>
<evidence type="ECO:0000256" key="4">
    <source>
        <dbReference type="ARBA" id="ARBA00022519"/>
    </source>
</evidence>
<dbReference type="Proteomes" id="UP000316416">
    <property type="component" value="Chromosome"/>
</dbReference>
<dbReference type="PROSITE" id="PS50111">
    <property type="entry name" value="CHEMOTAXIS_TRANSDUC_2"/>
    <property type="match status" value="1"/>
</dbReference>
<evidence type="ECO:0000256" key="5">
    <source>
        <dbReference type="ARBA" id="ARBA00022692"/>
    </source>
</evidence>
<dbReference type="RefSeq" id="WP_142871322.1">
    <property type="nucleotide sequence ID" value="NZ_CP045503.2"/>
</dbReference>
<evidence type="ECO:0000256" key="10">
    <source>
        <dbReference type="PROSITE-ProRule" id="PRU00284"/>
    </source>
</evidence>
<dbReference type="Pfam" id="PF00672">
    <property type="entry name" value="HAMP"/>
    <property type="match status" value="1"/>
</dbReference>
<dbReference type="InterPro" id="IPR003660">
    <property type="entry name" value="HAMP_dom"/>
</dbReference>
<dbReference type="InterPro" id="IPR029151">
    <property type="entry name" value="Sensor-like_sf"/>
</dbReference>
<name>A0ABX6VAN2_9GAMM</name>
<dbReference type="CDD" id="cd11386">
    <property type="entry name" value="MCP_signal"/>
    <property type="match status" value="1"/>
</dbReference>
<feature type="domain" description="Methyl-accepting transducer" evidence="12">
    <location>
        <begin position="355"/>
        <end position="591"/>
    </location>
</feature>
<feature type="transmembrane region" description="Helical" evidence="11">
    <location>
        <begin position="276"/>
        <end position="295"/>
    </location>
</feature>
<keyword evidence="4" id="KW-0997">Cell inner membrane</keyword>
<dbReference type="SMART" id="SM00283">
    <property type="entry name" value="MA"/>
    <property type="match status" value="1"/>
</dbReference>
<dbReference type="Gene3D" id="3.30.450.20">
    <property type="entry name" value="PAS domain"/>
    <property type="match status" value="2"/>
</dbReference>
<evidence type="ECO:0000256" key="7">
    <source>
        <dbReference type="ARBA" id="ARBA00023136"/>
    </source>
</evidence>
<feature type="domain" description="T-SNARE coiled-coil homology" evidence="13">
    <location>
        <begin position="542"/>
        <end position="604"/>
    </location>
</feature>
<evidence type="ECO:0000256" key="2">
    <source>
        <dbReference type="ARBA" id="ARBA00022475"/>
    </source>
</evidence>
<feature type="domain" description="HAMP" evidence="14">
    <location>
        <begin position="296"/>
        <end position="350"/>
    </location>
</feature>
<comment type="subcellular location">
    <subcellularLocation>
        <location evidence="1">Cell inner membrane</location>
        <topology evidence="1">Multi-pass membrane protein</topology>
    </subcellularLocation>
</comment>
<evidence type="ECO:0000256" key="6">
    <source>
        <dbReference type="ARBA" id="ARBA00022989"/>
    </source>
</evidence>
<dbReference type="SMART" id="SM00304">
    <property type="entry name" value="HAMP"/>
    <property type="match status" value="1"/>
</dbReference>
<keyword evidence="16" id="KW-1185">Reference proteome</keyword>
<dbReference type="CDD" id="cd12913">
    <property type="entry name" value="PDC1_MCP_like"/>
    <property type="match status" value="1"/>
</dbReference>
<evidence type="ECO:0000259" key="14">
    <source>
        <dbReference type="PROSITE" id="PS50885"/>
    </source>
</evidence>
<keyword evidence="2" id="KW-1003">Cell membrane</keyword>
<evidence type="ECO:0000259" key="13">
    <source>
        <dbReference type="PROSITE" id="PS50192"/>
    </source>
</evidence>
<sequence length="627" mass="68443">MTLTIKRKIQIAILVICAAISIIQASISISQLQNETTKAISASINESRKSTSDFISGWLKTRQQILLANEPLIRQTADVEREMLVTLHAGGFMSVYAGLDSGEVIYGNQEEVWPDDYDPRSRNWYQQAQGSHQTIITEPYVDFDGSTVVTLAKAFNGSLRGVIAADLTVDHIAEHVEQLQFPNQGFAFLLDENNKVLAYHDTSKLQQTANQIDPSLTDNMIGQLRQNQNLASISWGRSGENKLVQLTPIAGTGWTLGIVVDKALAYASVDQQIQSMLVAIFVLFVLIFTLATLAINRMLVPLYKLTEAVEALSQGNGDLTHRFEVKQLDEIGQLSKHMNEFLQTLQTMMTEITSDASMLITQVKTSSSLANQASKGVSAQHQDVHQIATAIHEMSATANEVANHAEMTANASQESAASCQHGKDIIIQSNTSIAALSEQLLATSEVVNQLEHNATEINLILSTIQSIAEQTNLLALNAAIEAARAGEQGRGFAVVADEVRVLSRRTQDSTEEIRAMILTLQNNSRLAVSNMQSSTEIAVQSVQYSEDAQQSLSLITRSISEISDMAMQIASAAEEQRAVSEDISKNTQAINDVSDALAGQTQEVSNNADQMLTISEHLSQRVGQFKI</sequence>
<dbReference type="PROSITE" id="PS50192">
    <property type="entry name" value="T_SNARE"/>
    <property type="match status" value="1"/>
</dbReference>
<dbReference type="CDD" id="cd12912">
    <property type="entry name" value="PDC2_MCP_like"/>
    <property type="match status" value="1"/>
</dbReference>
<dbReference type="InterPro" id="IPR000727">
    <property type="entry name" value="T_SNARE_dom"/>
</dbReference>
<reference evidence="15" key="1">
    <citation type="submission" date="2021-07" db="EMBL/GenBank/DDBJ databases">
        <title>Shewanella sp. YLB-07 whole genome sequence.</title>
        <authorList>
            <person name="Yu L."/>
        </authorList>
    </citation>
    <scope>NUCLEOTIDE SEQUENCE</scope>
    <source>
        <strain evidence="15">YLB-08</strain>
    </source>
</reference>
<evidence type="ECO:0000259" key="12">
    <source>
        <dbReference type="PROSITE" id="PS50111"/>
    </source>
</evidence>